<accession>A0A660KRE8</accession>
<proteinExistence type="predicted"/>
<evidence type="ECO:0000256" key="1">
    <source>
        <dbReference type="SAM" id="MobiDB-lite"/>
    </source>
</evidence>
<evidence type="ECO:0000313" key="3">
    <source>
        <dbReference type="Proteomes" id="UP000327013"/>
    </source>
</evidence>
<name>A0A660KRE8_9ROSI</name>
<organism evidence="2 3">
    <name type="scientific">Carpinus fangiana</name>
    <dbReference type="NCBI Taxonomy" id="176857"/>
    <lineage>
        <taxon>Eukaryota</taxon>
        <taxon>Viridiplantae</taxon>
        <taxon>Streptophyta</taxon>
        <taxon>Embryophyta</taxon>
        <taxon>Tracheophyta</taxon>
        <taxon>Spermatophyta</taxon>
        <taxon>Magnoliopsida</taxon>
        <taxon>eudicotyledons</taxon>
        <taxon>Gunneridae</taxon>
        <taxon>Pentapetalae</taxon>
        <taxon>rosids</taxon>
        <taxon>fabids</taxon>
        <taxon>Fagales</taxon>
        <taxon>Betulaceae</taxon>
        <taxon>Carpinus</taxon>
    </lineage>
</organism>
<sequence>MAKPYTERPRGPLTLGKLSSFPSNQRPGLPSHDPPEQILTVPLNPQSSFWAAELVPPLSPVAAATCLKAAAIATDSVACLCP</sequence>
<dbReference type="EMBL" id="CM017324">
    <property type="protein sequence ID" value="KAE8039013.1"/>
    <property type="molecule type" value="Genomic_DNA"/>
</dbReference>
<feature type="compositionally biased region" description="Basic and acidic residues" evidence="1">
    <location>
        <begin position="1"/>
        <end position="10"/>
    </location>
</feature>
<dbReference type="Proteomes" id="UP000327013">
    <property type="component" value="Chromosome 4"/>
</dbReference>
<evidence type="ECO:0000313" key="2">
    <source>
        <dbReference type="EMBL" id="KAE8039013.1"/>
    </source>
</evidence>
<keyword evidence="3" id="KW-1185">Reference proteome</keyword>
<dbReference type="AlphaFoldDB" id="A0A660KRE8"/>
<protein>
    <submittedName>
        <fullName evidence="2">Uncharacterized protein</fullName>
    </submittedName>
</protein>
<reference evidence="2 3" key="1">
    <citation type="submission" date="2019-06" db="EMBL/GenBank/DDBJ databases">
        <title>A chromosomal-level reference genome of Carpinus fangiana (Coryloideae, Betulaceae).</title>
        <authorList>
            <person name="Yang X."/>
            <person name="Wang Z."/>
            <person name="Zhang L."/>
            <person name="Hao G."/>
            <person name="Liu J."/>
            <person name="Yang Y."/>
        </authorList>
    </citation>
    <scope>NUCLEOTIDE SEQUENCE [LARGE SCALE GENOMIC DNA]</scope>
    <source>
        <strain evidence="2">Cfa_2016G</strain>
        <tissue evidence="2">Leaf</tissue>
    </source>
</reference>
<feature type="region of interest" description="Disordered" evidence="1">
    <location>
        <begin position="1"/>
        <end position="38"/>
    </location>
</feature>
<gene>
    <name evidence="2" type="ORF">FH972_011466</name>
</gene>